<dbReference type="Proteomes" id="UP000287969">
    <property type="component" value="Chromosome"/>
</dbReference>
<name>A0A410Q7Y2_9FIRM</name>
<gene>
    <name evidence="2" type="ORF">EQM13_00130</name>
</gene>
<dbReference type="AlphaFoldDB" id="A0A410Q7Y2"/>
<evidence type="ECO:0000313" key="3">
    <source>
        <dbReference type="Proteomes" id="UP000287969"/>
    </source>
</evidence>
<keyword evidence="3" id="KW-1185">Reference proteome</keyword>
<organism evidence="2 3">
    <name type="scientific">Acidilutibacter cellobiosedens</name>
    <dbReference type="NCBI Taxonomy" id="2507161"/>
    <lineage>
        <taxon>Bacteria</taxon>
        <taxon>Bacillati</taxon>
        <taxon>Bacillota</taxon>
        <taxon>Tissierellia</taxon>
        <taxon>Tissierellales</taxon>
        <taxon>Acidilutibacteraceae</taxon>
        <taxon>Acidilutibacter</taxon>
    </lineage>
</organism>
<sequence>MIDESFGVIAFNSTSHAIKGEKIFKNQNLKIKTIPTPQEITANCGLSILFDLGDKETIYSIIKDNNLEIKGMYKLIRKDKKKYIEEISM</sequence>
<dbReference type="EMBL" id="CP035282">
    <property type="protein sequence ID" value="QAT60089.1"/>
    <property type="molecule type" value="Genomic_DNA"/>
</dbReference>
<dbReference type="OrthoDB" id="3192849at2"/>
<dbReference type="InterPro" id="IPR021778">
    <property type="entry name" value="Se/S_carrier-like"/>
</dbReference>
<protein>
    <submittedName>
        <fullName evidence="2">DUF3343 domain-containing protein</fullName>
    </submittedName>
</protein>
<feature type="domain" description="Putative Se/S carrier protein-like" evidence="1">
    <location>
        <begin position="7"/>
        <end position="74"/>
    </location>
</feature>
<proteinExistence type="predicted"/>
<dbReference type="KEGG" id="spoa:EQM13_00130"/>
<evidence type="ECO:0000313" key="2">
    <source>
        <dbReference type="EMBL" id="QAT60089.1"/>
    </source>
</evidence>
<evidence type="ECO:0000259" key="1">
    <source>
        <dbReference type="Pfam" id="PF11823"/>
    </source>
</evidence>
<dbReference type="RefSeq" id="WP_071140558.1">
    <property type="nucleotide sequence ID" value="NZ_CP035282.1"/>
</dbReference>
<reference evidence="3" key="1">
    <citation type="submission" date="2019-01" db="EMBL/GenBank/DDBJ databases">
        <title>Draft genomes of a novel of Sporanaerobacter strains.</title>
        <authorList>
            <person name="Ma S."/>
        </authorList>
    </citation>
    <scope>NUCLEOTIDE SEQUENCE [LARGE SCALE GENOMIC DNA]</scope>
    <source>
        <strain evidence="3">NJN-17</strain>
    </source>
</reference>
<dbReference type="Pfam" id="PF11823">
    <property type="entry name" value="Se_S_carrier"/>
    <property type="match status" value="1"/>
</dbReference>
<accession>A0A410Q7Y2</accession>